<keyword evidence="4" id="KW-1185">Reference proteome</keyword>
<feature type="transmembrane region" description="Helical" evidence="2">
    <location>
        <begin position="262"/>
        <end position="286"/>
    </location>
</feature>
<keyword evidence="2" id="KW-0812">Transmembrane</keyword>
<name>A0AAN8I8R0_9EURO</name>
<evidence type="ECO:0000256" key="2">
    <source>
        <dbReference type="SAM" id="Phobius"/>
    </source>
</evidence>
<organism evidence="3 4">
    <name type="scientific">Knufia fluminis</name>
    <dbReference type="NCBI Taxonomy" id="191047"/>
    <lineage>
        <taxon>Eukaryota</taxon>
        <taxon>Fungi</taxon>
        <taxon>Dikarya</taxon>
        <taxon>Ascomycota</taxon>
        <taxon>Pezizomycotina</taxon>
        <taxon>Eurotiomycetes</taxon>
        <taxon>Chaetothyriomycetidae</taxon>
        <taxon>Chaetothyriales</taxon>
        <taxon>Trichomeriaceae</taxon>
        <taxon>Knufia</taxon>
    </lineage>
</organism>
<feature type="compositionally biased region" description="Basic and acidic residues" evidence="1">
    <location>
        <begin position="137"/>
        <end position="159"/>
    </location>
</feature>
<evidence type="ECO:0000256" key="1">
    <source>
        <dbReference type="SAM" id="MobiDB-lite"/>
    </source>
</evidence>
<feature type="region of interest" description="Disordered" evidence="1">
    <location>
        <begin position="67"/>
        <end position="228"/>
    </location>
</feature>
<accession>A0AAN8I8R0</accession>
<keyword evidence="2" id="KW-1133">Transmembrane helix</keyword>
<feature type="transmembrane region" description="Helical" evidence="2">
    <location>
        <begin position="306"/>
        <end position="325"/>
    </location>
</feature>
<feature type="transmembrane region" description="Helical" evidence="2">
    <location>
        <begin position="364"/>
        <end position="386"/>
    </location>
</feature>
<feature type="transmembrane region" description="Helical" evidence="2">
    <location>
        <begin position="748"/>
        <end position="773"/>
    </location>
</feature>
<dbReference type="Proteomes" id="UP001316803">
    <property type="component" value="Unassembled WGS sequence"/>
</dbReference>
<feature type="region of interest" description="Disordered" evidence="1">
    <location>
        <begin position="1"/>
        <end position="24"/>
    </location>
</feature>
<dbReference type="EMBL" id="JAKLMC020000007">
    <property type="protein sequence ID" value="KAK5954906.1"/>
    <property type="molecule type" value="Genomic_DNA"/>
</dbReference>
<proteinExistence type="predicted"/>
<gene>
    <name evidence="3" type="ORF">OHC33_003585</name>
</gene>
<comment type="caution">
    <text evidence="3">The sequence shown here is derived from an EMBL/GenBank/DDBJ whole genome shotgun (WGS) entry which is preliminary data.</text>
</comment>
<protein>
    <submittedName>
        <fullName evidence="3">Uncharacterized protein</fullName>
    </submittedName>
</protein>
<feature type="compositionally biased region" description="Polar residues" evidence="1">
    <location>
        <begin position="125"/>
        <end position="134"/>
    </location>
</feature>
<sequence length="859" mass="94077">MPHKKEYFDHDSHTTASDSDHEQQIRQAPYLPRVQVWARDDGPYTLRIGSQWFHCDDLVINGAEYRQRARKDAPQPRQPPSNQTVYPPPKSRRPAASRAQSYQRTRDRPSATAAPVIHQDPNRLASESQYQPQTLPDPKEQSERRRAERRRQKDAEAEKQAQLQQDRPRRDSGVSVSADAEAQSGTLVPWQPRPAMQRRASQQARTARPRPGRKGSSFDIPVRNKSRKNMKPMLPQARAVDDDGVTSRLMHQQGVRTAKVKLSMIGVVCDVLMVLLPLLFIVLAGAAAFLHGHKTSNTGDAVKNTLLLAPTVFPIVFAAIVGHAMRRMALYTSQTGLELKLLEHLAGSQSLFSSLERLISLRNFGLVGLTVTIFWLLSPLGGQALLRLLSIEDSLQQENFAVSYLSPWITDGSSSLSGASSGGSTLTMITAAYLSTLLMPMTVQNSTRDQWGNPKTPARSSWGGAIATGDEWSTVPNPSFAPPAYQSLIGVPINVTYKGTSSFIVTTLQMEFSECSTTISNDTLFLESVGTVIPYLINGSIPKSSGMQTGGIPSSFFVTTAQSWSSFVQTPFSSPLDVYYGSRTETGTDQSWPAAPLSLINCALAPIYLDANVSCSSGDCSVVAVRHAPQDGFSNATWASLENLFSDPFWTGMGASLHPAEASITDVFLMDPAAASQAYYGYVDLWSLQPDVIAERLGLAFNAFYYCQATRSVLLGSDFGADAEALNQTTSAQGTRSTGLIYRCHKRWLVVVLAICIALELAAVIGAILGYMITVPDVFGYVSSMVLDNEHCRRMGIVESSALDGLTRARKLGHLRFRIADVSAEGDIGHFSFIPDGHIVGHTRVSTARARRPRTREYD</sequence>
<feature type="compositionally biased region" description="Low complexity" evidence="1">
    <location>
        <begin position="193"/>
        <end position="206"/>
    </location>
</feature>
<dbReference type="AlphaFoldDB" id="A0AAN8I8R0"/>
<reference evidence="3 4" key="1">
    <citation type="submission" date="2022-12" db="EMBL/GenBank/DDBJ databases">
        <title>Genomic features and morphological characterization of a novel Knufia sp. strain isolated from spacecraft assembly facility.</title>
        <authorList>
            <person name="Teixeira M."/>
            <person name="Chander A.M."/>
            <person name="Stajich J.E."/>
            <person name="Venkateswaran K."/>
        </authorList>
    </citation>
    <scope>NUCLEOTIDE SEQUENCE [LARGE SCALE GENOMIC DNA]</scope>
    <source>
        <strain evidence="3 4">FJI-L2-BK-P2</strain>
    </source>
</reference>
<evidence type="ECO:0000313" key="3">
    <source>
        <dbReference type="EMBL" id="KAK5954906.1"/>
    </source>
</evidence>
<evidence type="ECO:0000313" key="4">
    <source>
        <dbReference type="Proteomes" id="UP001316803"/>
    </source>
</evidence>
<keyword evidence="2" id="KW-0472">Membrane</keyword>
<feature type="transmembrane region" description="Helical" evidence="2">
    <location>
        <begin position="416"/>
        <end position="438"/>
    </location>
</feature>